<reference evidence="2 3" key="1">
    <citation type="journal article" date="2023" name="Insect Mol. Biol.">
        <title>Genome sequencing provides insights into the evolution of gene families encoding plant cell wall-degrading enzymes in longhorned beetles.</title>
        <authorList>
            <person name="Shin N.R."/>
            <person name="Okamura Y."/>
            <person name="Kirsch R."/>
            <person name="Pauchet Y."/>
        </authorList>
    </citation>
    <scope>NUCLEOTIDE SEQUENCE [LARGE SCALE GENOMIC DNA]</scope>
    <source>
        <strain evidence="2">EAD_L_NR</strain>
    </source>
</reference>
<evidence type="ECO:0000256" key="1">
    <source>
        <dbReference type="ARBA" id="ARBA00023172"/>
    </source>
</evidence>
<sequence length="316" mass="36180">MYGYINIGQLIDKSCHVLEARVTGIDTDKLWYNSFNFWNWFWSKLWCNGFNFWPKLWCNSFNFWPKLWYNGSNFWPSFRLKEMGEGADLQIWPGLHNGGVETYCKINSLNSKYIQNKMFNININNNPFTLQFLQVCCESTNLKSTDVKDAGSYLLVSIPDTKTGISRKFTIIEEGFCIHMNQKCTFQPVGINTLAKVPSIVASFLNLPNEELYTGHCMRRTSTTLLANKGPDLTTIKRHGGWKSSAVAESYIEVSISNKLYIARKVQGESNITRSENDGNNPTRVVINGKEVACEKTKNEFIQIGIKLLVDKGWNE</sequence>
<dbReference type="SUPFAM" id="SSF56349">
    <property type="entry name" value="DNA breaking-rejoining enzymes"/>
    <property type="match status" value="1"/>
</dbReference>
<accession>A0AAV8VP53</accession>
<dbReference type="GO" id="GO:0003677">
    <property type="term" value="F:DNA binding"/>
    <property type="evidence" value="ECO:0007669"/>
    <property type="project" value="InterPro"/>
</dbReference>
<proteinExistence type="predicted"/>
<evidence type="ECO:0000313" key="3">
    <source>
        <dbReference type="Proteomes" id="UP001159042"/>
    </source>
</evidence>
<gene>
    <name evidence="2" type="ORF">NQ315_016614</name>
</gene>
<dbReference type="Gene3D" id="1.10.443.10">
    <property type="entry name" value="Intergrase catalytic core"/>
    <property type="match status" value="1"/>
</dbReference>
<protein>
    <recommendedName>
        <fullName evidence="4">Tyr recombinase domain-containing protein</fullName>
    </recommendedName>
</protein>
<dbReference type="InterPro" id="IPR011010">
    <property type="entry name" value="DNA_brk_join_enz"/>
</dbReference>
<name>A0AAV8VP53_9CUCU</name>
<dbReference type="InterPro" id="IPR013762">
    <property type="entry name" value="Integrase-like_cat_sf"/>
</dbReference>
<comment type="caution">
    <text evidence="2">The sequence shown here is derived from an EMBL/GenBank/DDBJ whole genome shotgun (WGS) entry which is preliminary data.</text>
</comment>
<keyword evidence="1" id="KW-0233">DNA recombination</keyword>
<dbReference type="GO" id="GO:0006310">
    <property type="term" value="P:DNA recombination"/>
    <property type="evidence" value="ECO:0007669"/>
    <property type="project" value="UniProtKB-KW"/>
</dbReference>
<dbReference type="GO" id="GO:0015074">
    <property type="term" value="P:DNA integration"/>
    <property type="evidence" value="ECO:0007669"/>
    <property type="project" value="InterPro"/>
</dbReference>
<dbReference type="Proteomes" id="UP001159042">
    <property type="component" value="Unassembled WGS sequence"/>
</dbReference>
<keyword evidence="3" id="KW-1185">Reference proteome</keyword>
<dbReference type="EMBL" id="JANEYG010000047">
    <property type="protein sequence ID" value="KAJ8915939.1"/>
    <property type="molecule type" value="Genomic_DNA"/>
</dbReference>
<dbReference type="AlphaFoldDB" id="A0AAV8VP53"/>
<organism evidence="2 3">
    <name type="scientific">Exocentrus adspersus</name>
    <dbReference type="NCBI Taxonomy" id="1586481"/>
    <lineage>
        <taxon>Eukaryota</taxon>
        <taxon>Metazoa</taxon>
        <taxon>Ecdysozoa</taxon>
        <taxon>Arthropoda</taxon>
        <taxon>Hexapoda</taxon>
        <taxon>Insecta</taxon>
        <taxon>Pterygota</taxon>
        <taxon>Neoptera</taxon>
        <taxon>Endopterygota</taxon>
        <taxon>Coleoptera</taxon>
        <taxon>Polyphaga</taxon>
        <taxon>Cucujiformia</taxon>
        <taxon>Chrysomeloidea</taxon>
        <taxon>Cerambycidae</taxon>
        <taxon>Lamiinae</taxon>
        <taxon>Acanthocinini</taxon>
        <taxon>Exocentrus</taxon>
    </lineage>
</organism>
<evidence type="ECO:0000313" key="2">
    <source>
        <dbReference type="EMBL" id="KAJ8915939.1"/>
    </source>
</evidence>
<evidence type="ECO:0008006" key="4">
    <source>
        <dbReference type="Google" id="ProtNLM"/>
    </source>
</evidence>